<dbReference type="AlphaFoldDB" id="J5JT88"/>
<dbReference type="EMBL" id="JH725162">
    <property type="protein sequence ID" value="EJP65811.1"/>
    <property type="molecule type" value="Genomic_DNA"/>
</dbReference>
<gene>
    <name evidence="1" type="ORF">BBA_05222</name>
</gene>
<evidence type="ECO:0000313" key="1">
    <source>
        <dbReference type="EMBL" id="EJP65811.1"/>
    </source>
</evidence>
<reference evidence="1 2" key="1">
    <citation type="journal article" date="2012" name="Sci. Rep.">
        <title>Genomic perspectives on the evolution of fungal entomopathogenicity in Beauveria bassiana.</title>
        <authorList>
            <person name="Xiao G."/>
            <person name="Ying S.H."/>
            <person name="Zheng P."/>
            <person name="Wang Z.L."/>
            <person name="Zhang S."/>
            <person name="Xie X.Q."/>
            <person name="Shang Y."/>
            <person name="St Leger R.J."/>
            <person name="Zhao G.P."/>
            <person name="Wang C."/>
            <person name="Feng M.G."/>
        </authorList>
    </citation>
    <scope>NUCLEOTIDE SEQUENCE [LARGE SCALE GENOMIC DNA]</scope>
    <source>
        <strain evidence="1 2">ARSEF 2860</strain>
    </source>
</reference>
<dbReference type="GeneID" id="19888234"/>
<protein>
    <submittedName>
        <fullName evidence="1">Uncharacterized protein</fullName>
    </submittedName>
</protein>
<evidence type="ECO:0000313" key="2">
    <source>
        <dbReference type="Proteomes" id="UP000002762"/>
    </source>
</evidence>
<dbReference type="Proteomes" id="UP000002762">
    <property type="component" value="Unassembled WGS sequence"/>
</dbReference>
<organism evidence="1 2">
    <name type="scientific">Beauveria bassiana (strain ARSEF 2860)</name>
    <name type="common">White muscardine disease fungus</name>
    <name type="synonym">Tritirachium shiotae</name>
    <dbReference type="NCBI Taxonomy" id="655819"/>
    <lineage>
        <taxon>Eukaryota</taxon>
        <taxon>Fungi</taxon>
        <taxon>Dikarya</taxon>
        <taxon>Ascomycota</taxon>
        <taxon>Pezizomycotina</taxon>
        <taxon>Sordariomycetes</taxon>
        <taxon>Hypocreomycetidae</taxon>
        <taxon>Hypocreales</taxon>
        <taxon>Cordycipitaceae</taxon>
        <taxon>Beauveria</taxon>
    </lineage>
</organism>
<name>J5JT88_BEAB2</name>
<proteinExistence type="predicted"/>
<dbReference type="InParanoid" id="J5JT88"/>
<dbReference type="OrthoDB" id="10395587at2759"/>
<accession>J5JT88</accession>
<dbReference type="HOGENOM" id="CLU_1440807_0_0_1"/>
<dbReference type="RefSeq" id="XP_008598541.1">
    <property type="nucleotide sequence ID" value="XM_008600319.1"/>
</dbReference>
<sequence length="188" mass="21497">MRDGHWLEKNNFFVGRRVGTSEDKTLEADALLQRALTQEPLGYAHSLATQELKHFVPFDLPNAEGYESLDMARDAIALATARSLHMREELVLFDHGTRVTTWIDSTLENYALTYTLAGKTWFGKYEKSEMSLEVRKGKDPHLFLVDITLMSAANAELARVAPHEVDKSRIESRIRKRRLPEGRSFLVH</sequence>
<keyword evidence="2" id="KW-1185">Reference proteome</keyword>